<dbReference type="AlphaFoldDB" id="A0A4Y4DIV7"/>
<evidence type="ECO:0000313" key="2">
    <source>
        <dbReference type="EMBL" id="GED04473.1"/>
    </source>
</evidence>
<gene>
    <name evidence="2" type="ORF">AUR04nite_00050</name>
</gene>
<dbReference type="Proteomes" id="UP000316612">
    <property type="component" value="Unassembled WGS sequence"/>
</dbReference>
<dbReference type="EMBL" id="BJNY01000001">
    <property type="protein sequence ID" value="GED04473.1"/>
    <property type="molecule type" value="Genomic_DNA"/>
</dbReference>
<protein>
    <submittedName>
        <fullName evidence="2">Uncharacterized protein</fullName>
    </submittedName>
</protein>
<evidence type="ECO:0000313" key="3">
    <source>
        <dbReference type="Proteomes" id="UP000316612"/>
    </source>
</evidence>
<comment type="caution">
    <text evidence="2">The sequence shown here is derived from an EMBL/GenBank/DDBJ whole genome shotgun (WGS) entry which is preliminary data.</text>
</comment>
<proteinExistence type="predicted"/>
<feature type="region of interest" description="Disordered" evidence="1">
    <location>
        <begin position="111"/>
        <end position="135"/>
    </location>
</feature>
<sequence>MARPSSFSDVDAWRRSDDNIASIDLTSVELSAKTALVYVKVAELGELLEACGLKVEMSGAGLKATRAKSPLELTRMLEAEQKSWDEARKKYLEAIQDPASIENDWLRQSIDRHAKNEGMPPVEWPAEPEEEDDED</sequence>
<keyword evidence="3" id="KW-1185">Reference proteome</keyword>
<reference evidence="2 3" key="1">
    <citation type="submission" date="2019-06" db="EMBL/GenBank/DDBJ databases">
        <title>Whole genome shotgun sequence of Glutamicibacter uratoxydans NBRC 15515.</title>
        <authorList>
            <person name="Hosoyama A."/>
            <person name="Uohara A."/>
            <person name="Ohji S."/>
            <person name="Ichikawa N."/>
        </authorList>
    </citation>
    <scope>NUCLEOTIDE SEQUENCE [LARGE SCALE GENOMIC DNA]</scope>
    <source>
        <strain evidence="2 3">NBRC 15515</strain>
    </source>
</reference>
<dbReference type="Pfam" id="PF24211">
    <property type="entry name" value="DUF7432"/>
    <property type="match status" value="1"/>
</dbReference>
<accession>A0A4Y4DIV7</accession>
<name>A0A4Y4DIV7_GLUUR</name>
<feature type="compositionally biased region" description="Acidic residues" evidence="1">
    <location>
        <begin position="126"/>
        <end position="135"/>
    </location>
</feature>
<evidence type="ECO:0000256" key="1">
    <source>
        <dbReference type="SAM" id="MobiDB-lite"/>
    </source>
</evidence>
<organism evidence="2 3">
    <name type="scientific">Glutamicibacter uratoxydans</name>
    <name type="common">Arthrobacter uratoxydans</name>
    <dbReference type="NCBI Taxonomy" id="43667"/>
    <lineage>
        <taxon>Bacteria</taxon>
        <taxon>Bacillati</taxon>
        <taxon>Actinomycetota</taxon>
        <taxon>Actinomycetes</taxon>
        <taxon>Micrococcales</taxon>
        <taxon>Micrococcaceae</taxon>
        <taxon>Glutamicibacter</taxon>
    </lineage>
</organism>
<dbReference type="InterPro" id="IPR055855">
    <property type="entry name" value="DUF7432"/>
</dbReference>
<dbReference type="RefSeq" id="WP_141360682.1">
    <property type="nucleotide sequence ID" value="NZ_BAAAJL010000007.1"/>
</dbReference>